<dbReference type="AlphaFoldDB" id="A0A9Q1IJZ4"/>
<proteinExistence type="predicted"/>
<protein>
    <submittedName>
        <fullName evidence="2">Uncharacterized protein</fullName>
    </submittedName>
</protein>
<evidence type="ECO:0000313" key="2">
    <source>
        <dbReference type="EMBL" id="KAJ8342617.1"/>
    </source>
</evidence>
<feature type="compositionally biased region" description="Basic and acidic residues" evidence="1">
    <location>
        <begin position="57"/>
        <end position="69"/>
    </location>
</feature>
<organism evidence="2 3">
    <name type="scientific">Synaphobranchus kaupii</name>
    <name type="common">Kaup's arrowtooth eel</name>
    <dbReference type="NCBI Taxonomy" id="118154"/>
    <lineage>
        <taxon>Eukaryota</taxon>
        <taxon>Metazoa</taxon>
        <taxon>Chordata</taxon>
        <taxon>Craniata</taxon>
        <taxon>Vertebrata</taxon>
        <taxon>Euteleostomi</taxon>
        <taxon>Actinopterygii</taxon>
        <taxon>Neopterygii</taxon>
        <taxon>Teleostei</taxon>
        <taxon>Anguilliformes</taxon>
        <taxon>Synaphobranchidae</taxon>
        <taxon>Synaphobranchus</taxon>
    </lineage>
</organism>
<keyword evidence="3" id="KW-1185">Reference proteome</keyword>
<evidence type="ECO:0000256" key="1">
    <source>
        <dbReference type="SAM" id="MobiDB-lite"/>
    </source>
</evidence>
<sequence>MRGQNCPFYNCLYRAYCTIQSLVQPSFAHGWYPRGRNRSWFHLLAIPLRAVESPPKNSRERLSLKEKQRGRAYFSK</sequence>
<name>A0A9Q1IJZ4_SYNKA</name>
<reference evidence="2" key="1">
    <citation type="journal article" date="2023" name="Science">
        <title>Genome structures resolve the early diversification of teleost fishes.</title>
        <authorList>
            <person name="Parey E."/>
            <person name="Louis A."/>
            <person name="Montfort J."/>
            <person name="Bouchez O."/>
            <person name="Roques C."/>
            <person name="Iampietro C."/>
            <person name="Lluch J."/>
            <person name="Castinel A."/>
            <person name="Donnadieu C."/>
            <person name="Desvignes T."/>
            <person name="Floi Bucao C."/>
            <person name="Jouanno E."/>
            <person name="Wen M."/>
            <person name="Mejri S."/>
            <person name="Dirks R."/>
            <person name="Jansen H."/>
            <person name="Henkel C."/>
            <person name="Chen W.J."/>
            <person name="Zahm M."/>
            <person name="Cabau C."/>
            <person name="Klopp C."/>
            <person name="Thompson A.W."/>
            <person name="Robinson-Rechavi M."/>
            <person name="Braasch I."/>
            <person name="Lecointre G."/>
            <person name="Bobe J."/>
            <person name="Postlethwait J.H."/>
            <person name="Berthelot C."/>
            <person name="Roest Crollius H."/>
            <person name="Guiguen Y."/>
        </authorList>
    </citation>
    <scope>NUCLEOTIDE SEQUENCE</scope>
    <source>
        <strain evidence="2">WJC10195</strain>
    </source>
</reference>
<comment type="caution">
    <text evidence="2">The sequence shown here is derived from an EMBL/GenBank/DDBJ whole genome shotgun (WGS) entry which is preliminary data.</text>
</comment>
<evidence type="ECO:0000313" key="3">
    <source>
        <dbReference type="Proteomes" id="UP001152622"/>
    </source>
</evidence>
<gene>
    <name evidence="2" type="ORF">SKAU_G00325450</name>
</gene>
<dbReference type="Proteomes" id="UP001152622">
    <property type="component" value="Chromosome 14"/>
</dbReference>
<feature type="region of interest" description="Disordered" evidence="1">
    <location>
        <begin position="57"/>
        <end position="76"/>
    </location>
</feature>
<dbReference type="EMBL" id="JAINUF010000014">
    <property type="protein sequence ID" value="KAJ8342617.1"/>
    <property type="molecule type" value="Genomic_DNA"/>
</dbReference>
<accession>A0A9Q1IJZ4</accession>